<dbReference type="EMBL" id="VJWA01000002">
    <property type="protein sequence ID" value="TRW15046.1"/>
    <property type="molecule type" value="Genomic_DNA"/>
</dbReference>
<evidence type="ECO:0000313" key="3">
    <source>
        <dbReference type="Proteomes" id="UP000317894"/>
    </source>
</evidence>
<comment type="caution">
    <text evidence="2">The sequence shown here is derived from an EMBL/GenBank/DDBJ whole genome shotgun (WGS) entry which is preliminary data.</text>
</comment>
<keyword evidence="3" id="KW-1185">Reference proteome</keyword>
<gene>
    <name evidence="2" type="ORF">FMM06_15450</name>
</gene>
<dbReference type="InterPro" id="IPR016980">
    <property type="entry name" value="S-AdoMet-dep_MeTrfase_Alr7345"/>
</dbReference>
<evidence type="ECO:0000313" key="2">
    <source>
        <dbReference type="EMBL" id="TRW15046.1"/>
    </source>
</evidence>
<dbReference type="AlphaFoldDB" id="A0A552U9Z4"/>
<keyword evidence="2" id="KW-0808">Transferase</keyword>
<dbReference type="OrthoDB" id="9342567at2"/>
<evidence type="ECO:0000256" key="1">
    <source>
        <dbReference type="SAM" id="SignalP"/>
    </source>
</evidence>
<name>A0A552U9Z4_9SPHN</name>
<feature type="signal peptide" evidence="1">
    <location>
        <begin position="1"/>
        <end position="18"/>
    </location>
</feature>
<dbReference type="InterPro" id="IPR029063">
    <property type="entry name" value="SAM-dependent_MTases_sf"/>
</dbReference>
<dbReference type="RefSeq" id="WP_144335215.1">
    <property type="nucleotide sequence ID" value="NZ_VJWA01000002.1"/>
</dbReference>
<dbReference type="PIRSF" id="PIRSF031679">
    <property type="entry name" value="Mtase_Alr7345_prd"/>
    <property type="match status" value="1"/>
</dbReference>
<proteinExistence type="predicted"/>
<keyword evidence="1" id="KW-0732">Signal</keyword>
<feature type="chain" id="PRO_5022090524" evidence="1">
    <location>
        <begin position="19"/>
        <end position="233"/>
    </location>
</feature>
<dbReference type="SUPFAM" id="SSF53335">
    <property type="entry name" value="S-adenosyl-L-methionine-dependent methyltransferases"/>
    <property type="match status" value="1"/>
</dbReference>
<dbReference type="GO" id="GO:0008168">
    <property type="term" value="F:methyltransferase activity"/>
    <property type="evidence" value="ECO:0007669"/>
    <property type="project" value="UniProtKB-KW"/>
</dbReference>
<reference evidence="2 3" key="1">
    <citation type="submission" date="2019-07" db="EMBL/GenBank/DDBJ databases">
        <title>Novel species isolated from glacier.</title>
        <authorList>
            <person name="Liu Q."/>
            <person name="Xin Y.-H."/>
        </authorList>
    </citation>
    <scope>NUCLEOTIDE SEQUENCE [LARGE SCALE GENOMIC DNA]</scope>
    <source>
        <strain evidence="2 3">LB1R16</strain>
    </source>
</reference>
<organism evidence="2 3">
    <name type="scientific">Glacieibacterium frigidum</name>
    <dbReference type="NCBI Taxonomy" id="2593303"/>
    <lineage>
        <taxon>Bacteria</taxon>
        <taxon>Pseudomonadati</taxon>
        <taxon>Pseudomonadota</taxon>
        <taxon>Alphaproteobacteria</taxon>
        <taxon>Sphingomonadales</taxon>
        <taxon>Sphingosinicellaceae</taxon>
        <taxon>Glacieibacterium</taxon>
    </lineage>
</organism>
<keyword evidence="2" id="KW-0489">Methyltransferase</keyword>
<protein>
    <submittedName>
        <fullName evidence="2">Class I SAM-dependent methyltransferase</fullName>
    </submittedName>
</protein>
<sequence>MKLLLAALALGLATPALAAPPRPAADIERDAARHPAEMVAFAMIKPGSKVADFLPGGGYFTRVFAAAVAPGGSVVAVIPPAAANLDPAAAKAVADMAANKDYGNVSVVPAIGPEMAGSLDVVWTAQNYHDLYAFLPAEAVAGFNKGVFASLKPGGYLIVIDHAAVAGAPPVDTGKALHRIDPARVKADMLATGFVFDGESKLLANSADARTAMVFDPAIRGRTDQFAYRFRKP</sequence>
<dbReference type="Gene3D" id="3.40.50.150">
    <property type="entry name" value="Vaccinia Virus protein VP39"/>
    <property type="match status" value="1"/>
</dbReference>
<accession>A0A552U9Z4</accession>
<dbReference type="Proteomes" id="UP000317894">
    <property type="component" value="Unassembled WGS sequence"/>
</dbReference>
<dbReference type="GO" id="GO:0032259">
    <property type="term" value="P:methylation"/>
    <property type="evidence" value="ECO:0007669"/>
    <property type="project" value="UniProtKB-KW"/>
</dbReference>